<reference evidence="1 2" key="1">
    <citation type="submission" date="2018-02" db="EMBL/GenBank/DDBJ databases">
        <title>FDA/CDC Antimicrobial Resistant Isolate Bank Genome Sequencing.</title>
        <authorList>
            <person name="Benahmed F.H."/>
            <person name="Lutgring J.D."/>
            <person name="Yoo B."/>
            <person name="Machado M."/>
            <person name="Brown A."/>
            <person name="McAllister G."/>
            <person name="Perry A."/>
            <person name="Halpin A.L."/>
            <person name="Vavikolanu K."/>
            <person name="Ott S."/>
            <person name="Zhao X."/>
            <person name="Tallon L.J."/>
            <person name="Sadzewicz L."/>
            <person name="Aluvathingal J."/>
            <person name="Nadendla S."/>
            <person name="Voskania-kordi A."/>
            <person name="Simonyan V."/>
            <person name="Patel J."/>
            <person name="Shawar R.M."/>
        </authorList>
    </citation>
    <scope>NUCLEOTIDE SEQUENCE [LARGE SCALE GENOMIC DNA]</scope>
    <source>
        <strain evidence="1 2">AR_0356</strain>
    </source>
</reference>
<dbReference type="AlphaFoldDB" id="A0A2R3J4G7"/>
<name>A0A2R3J4G7_9PSED</name>
<proteinExistence type="predicted"/>
<dbReference type="EMBL" id="CP027169">
    <property type="protein sequence ID" value="AVK09090.1"/>
    <property type="molecule type" value="Genomic_DNA"/>
</dbReference>
<organism evidence="1 2">
    <name type="scientific">Pseudomonas paraeruginosa</name>
    <dbReference type="NCBI Taxonomy" id="2994495"/>
    <lineage>
        <taxon>Bacteria</taxon>
        <taxon>Pseudomonadati</taxon>
        <taxon>Pseudomonadota</taxon>
        <taxon>Gammaproteobacteria</taxon>
        <taxon>Pseudomonadales</taxon>
        <taxon>Pseudomonadaceae</taxon>
        <taxon>Pseudomonas</taxon>
    </lineage>
</organism>
<accession>A0A2R3J4G7</accession>
<protein>
    <submittedName>
        <fullName evidence="1">Uncharacterized protein</fullName>
    </submittedName>
</protein>
<keyword evidence="2" id="KW-1185">Reference proteome</keyword>
<sequence length="110" mass="11588">MGRAAHRACAVTGTQGKRGDEVASRYRIVHLLCRRKGLSPLLVRKIGGNIPPLARDAPPEVSAKNASGVFIGSPALSLCAVRMLWISLCAEFLRRAGRAVAGSVLPASGR</sequence>
<dbReference type="Proteomes" id="UP000238390">
    <property type="component" value="Chromosome"/>
</dbReference>
<gene>
    <name evidence="1" type="ORF">CSB93_1382</name>
</gene>
<evidence type="ECO:0000313" key="2">
    <source>
        <dbReference type="Proteomes" id="UP000238390"/>
    </source>
</evidence>
<evidence type="ECO:0000313" key="1">
    <source>
        <dbReference type="EMBL" id="AVK09090.1"/>
    </source>
</evidence>